<dbReference type="RefSeq" id="XP_011008584.1">
    <property type="nucleotide sequence ID" value="XM_011010282.1"/>
</dbReference>
<dbReference type="KEGG" id="peu:105113914"/>
<evidence type="ECO:0000313" key="4">
    <source>
        <dbReference type="RefSeq" id="XP_011008584.1"/>
    </source>
</evidence>
<dbReference type="PANTHER" id="PTHR23272">
    <property type="entry name" value="BED FINGER-RELATED"/>
    <property type="match status" value="1"/>
</dbReference>
<feature type="domain" description="HAT C-terminal dimerisation" evidence="1">
    <location>
        <begin position="103"/>
        <end position="186"/>
    </location>
</feature>
<dbReference type="Pfam" id="PF05699">
    <property type="entry name" value="Dimer_Tnp_hAT"/>
    <property type="match status" value="1"/>
</dbReference>
<dbReference type="Pfam" id="PF14372">
    <property type="entry name" value="hAT-like_RNase-H"/>
    <property type="match status" value="1"/>
</dbReference>
<keyword evidence="3" id="KW-1185">Reference proteome</keyword>
<accession>A0AAJ6X7U2</accession>
<evidence type="ECO:0000313" key="3">
    <source>
        <dbReference type="Proteomes" id="UP000694918"/>
    </source>
</evidence>
<dbReference type="PANTHER" id="PTHR23272:SF193">
    <property type="entry name" value="OS07G0624100 PROTEIN"/>
    <property type="match status" value="1"/>
</dbReference>
<feature type="domain" description="hAT-like transposase RNase-H fold" evidence="2">
    <location>
        <begin position="6"/>
        <end position="48"/>
    </location>
</feature>
<gene>
    <name evidence="4" type="primary">LOC105113914</name>
</gene>
<dbReference type="InterPro" id="IPR012337">
    <property type="entry name" value="RNaseH-like_sf"/>
</dbReference>
<name>A0AAJ6X7U2_POPEU</name>
<dbReference type="GeneID" id="105113914"/>
<evidence type="ECO:0000259" key="1">
    <source>
        <dbReference type="Pfam" id="PF05699"/>
    </source>
</evidence>
<dbReference type="GO" id="GO:0003677">
    <property type="term" value="F:DNA binding"/>
    <property type="evidence" value="ECO:0007669"/>
    <property type="project" value="InterPro"/>
</dbReference>
<dbReference type="InterPro" id="IPR008906">
    <property type="entry name" value="HATC_C_dom"/>
</dbReference>
<protein>
    <submittedName>
        <fullName evidence="4">Zinc finger BED domain-containing protein RICESLEEPER 1-like</fullName>
    </submittedName>
</protein>
<organism evidence="3 4">
    <name type="scientific">Populus euphratica</name>
    <name type="common">Euphrates poplar</name>
    <dbReference type="NCBI Taxonomy" id="75702"/>
    <lineage>
        <taxon>Eukaryota</taxon>
        <taxon>Viridiplantae</taxon>
        <taxon>Streptophyta</taxon>
        <taxon>Embryophyta</taxon>
        <taxon>Tracheophyta</taxon>
        <taxon>Spermatophyta</taxon>
        <taxon>Magnoliopsida</taxon>
        <taxon>eudicotyledons</taxon>
        <taxon>Gunneridae</taxon>
        <taxon>Pentapetalae</taxon>
        <taxon>rosids</taxon>
        <taxon>fabids</taxon>
        <taxon>Malpighiales</taxon>
        <taxon>Salicaceae</taxon>
        <taxon>Saliceae</taxon>
        <taxon>Populus</taxon>
    </lineage>
</organism>
<dbReference type="GO" id="GO:0046983">
    <property type="term" value="F:protein dimerization activity"/>
    <property type="evidence" value="ECO:0007669"/>
    <property type="project" value="InterPro"/>
</dbReference>
<evidence type="ECO:0000259" key="2">
    <source>
        <dbReference type="Pfam" id="PF14372"/>
    </source>
</evidence>
<reference evidence="4" key="1">
    <citation type="submission" date="2025-08" db="UniProtKB">
        <authorList>
            <consortium name="RefSeq"/>
        </authorList>
    </citation>
    <scope>IDENTIFICATION</scope>
</reference>
<dbReference type="Proteomes" id="UP000694918">
    <property type="component" value="Unplaced"/>
</dbReference>
<dbReference type="AlphaFoldDB" id="A0AAJ6X7U2"/>
<proteinExistence type="predicted"/>
<dbReference type="SUPFAM" id="SSF53098">
    <property type="entry name" value="Ribonuclease H-like"/>
    <property type="match status" value="1"/>
</dbReference>
<sequence>MDEGWVVLDPRFKLKYVRFCFGRLYDVEEAENFTIKVKDTLLRLFEHYINVDENIEVVHSVGTSINENMNVDLMVLNDDMLDDLASQFKKHLEEEGSVQKKNEVERYLSDDCEDPNDFKLDILGWWRCNATKYKILSKVAQHVLAIPVSTVVSEAAFSTGGRILDPFRSSLSPSTVQALVCCQNWLSLAPIPINIRTFMDYIENSEMIESEFGENLKISTDYL</sequence>
<dbReference type="InterPro" id="IPR025525">
    <property type="entry name" value="hAT-like_transposase_RNase-H"/>
</dbReference>